<dbReference type="Pfam" id="PF04055">
    <property type="entry name" value="Radical_SAM"/>
    <property type="match status" value="1"/>
</dbReference>
<gene>
    <name evidence="7" type="ordered locus">Spith_2174</name>
</gene>
<evidence type="ECO:0000256" key="3">
    <source>
        <dbReference type="ARBA" id="ARBA00023004"/>
    </source>
</evidence>
<dbReference type="RefSeq" id="WP_014625740.1">
    <property type="nucleotide sequence ID" value="NC_017583.1"/>
</dbReference>
<dbReference type="InterPro" id="IPR007197">
    <property type="entry name" value="rSAM"/>
</dbReference>
<keyword evidence="8" id="KW-1185">Reference proteome</keyword>
<dbReference type="Gene3D" id="3.20.20.70">
    <property type="entry name" value="Aldolase class I"/>
    <property type="match status" value="1"/>
</dbReference>
<evidence type="ECO:0000313" key="7">
    <source>
        <dbReference type="EMBL" id="AEJ62429.1"/>
    </source>
</evidence>
<protein>
    <submittedName>
        <fullName evidence="7">Radical SAM domain protein</fullName>
    </submittedName>
</protein>
<dbReference type="InterPro" id="IPR013785">
    <property type="entry name" value="Aldolase_TIM"/>
</dbReference>
<feature type="binding site" evidence="5">
    <location>
        <position position="60"/>
    </location>
    <ligand>
        <name>[4Fe-4S] cluster</name>
        <dbReference type="ChEBI" id="CHEBI:49883"/>
        <note>4Fe-4S-S-AdoMet</note>
    </ligand>
</feature>
<dbReference type="KEGG" id="stq:Spith_2174"/>
<dbReference type="InterPro" id="IPR016431">
    <property type="entry name" value="Pyrv-formate_lyase-activ_prd"/>
</dbReference>
<dbReference type="GO" id="GO:0051536">
    <property type="term" value="F:iron-sulfur cluster binding"/>
    <property type="evidence" value="ECO:0007669"/>
    <property type="project" value="UniProtKB-KW"/>
</dbReference>
<feature type="domain" description="Radical SAM core" evidence="6">
    <location>
        <begin position="56"/>
        <end position="187"/>
    </location>
</feature>
<dbReference type="SUPFAM" id="SSF102114">
    <property type="entry name" value="Radical SAM enzymes"/>
    <property type="match status" value="1"/>
</dbReference>
<evidence type="ECO:0000259" key="6">
    <source>
        <dbReference type="Pfam" id="PF04055"/>
    </source>
</evidence>
<evidence type="ECO:0000256" key="5">
    <source>
        <dbReference type="PIRSR" id="PIRSR004869-50"/>
    </source>
</evidence>
<dbReference type="CDD" id="cd01335">
    <property type="entry name" value="Radical_SAM"/>
    <property type="match status" value="1"/>
</dbReference>
<name>G0GFN0_WINT7</name>
<dbReference type="InterPro" id="IPR058240">
    <property type="entry name" value="rSAM_sf"/>
</dbReference>
<evidence type="ECO:0000313" key="8">
    <source>
        <dbReference type="Proteomes" id="UP000007254"/>
    </source>
</evidence>
<feature type="binding site" evidence="5">
    <location>
        <position position="67"/>
    </location>
    <ligand>
        <name>[4Fe-4S] cluster</name>
        <dbReference type="ChEBI" id="CHEBI:49883"/>
        <note>4Fe-4S-S-AdoMet</note>
    </ligand>
</feature>
<evidence type="ECO:0000256" key="1">
    <source>
        <dbReference type="ARBA" id="ARBA00022691"/>
    </source>
</evidence>
<dbReference type="SFLD" id="SFLDG01099">
    <property type="entry name" value="Uncharacterised_Radical_SAM_Su"/>
    <property type="match status" value="1"/>
</dbReference>
<feature type="binding site" evidence="5">
    <location>
        <position position="64"/>
    </location>
    <ligand>
        <name>[4Fe-4S] cluster</name>
        <dbReference type="ChEBI" id="CHEBI:49883"/>
        <note>4Fe-4S-S-AdoMet</note>
    </ligand>
</feature>
<keyword evidence="1 5" id="KW-0949">S-adenosyl-L-methionine</keyword>
<dbReference type="PANTHER" id="PTHR43075">
    <property type="entry name" value="FORMATE LYASE ACTIVATING ENZYME, PUTATIVE (AFU_ORTHOLOGUE AFUA_2G15630)-RELATED"/>
    <property type="match status" value="1"/>
</dbReference>
<dbReference type="GO" id="GO:0046872">
    <property type="term" value="F:metal ion binding"/>
    <property type="evidence" value="ECO:0007669"/>
    <property type="project" value="UniProtKB-KW"/>
</dbReference>
<organism evidence="7 8">
    <name type="scientific">Winmispira thermophila (strain ATCC 700085 / DSM 6578 / Z-1203)</name>
    <name type="common">Spirochaeta thermophila</name>
    <dbReference type="NCBI Taxonomy" id="869211"/>
    <lineage>
        <taxon>Bacteria</taxon>
        <taxon>Pseudomonadati</taxon>
        <taxon>Spirochaetota</taxon>
        <taxon>Spirochaetia</taxon>
        <taxon>Winmispirales</taxon>
        <taxon>Winmispiraceae</taxon>
        <taxon>Winmispira</taxon>
    </lineage>
</organism>
<dbReference type="Proteomes" id="UP000007254">
    <property type="component" value="Chromosome"/>
</dbReference>
<keyword evidence="2 5" id="KW-0479">Metal-binding</keyword>
<sequence>MCVYEGCELCPRRCRVDRRVKRGFCGEGVKMRLAACVYHRGEEPPLVAGTGAGTFFFTGCTLGCPFCQNHQISSGGVGWEVSEDEFASLCLEFQGGGASCINLVTATHFIPSVVEGLSRARDQGLRLPVVWNSSGYEREESLELLFPHVSVFLPDLKTLDRGIALDVFGRPDYPEVAERAVRAMIRRKPLVWDGDRLLQGVIVRHLVLPGALEATERVLAWWKEHAEGRAILSLMVQYDPAGKATDTGASFPLPLTRRLTVREYEEVLRLLEEYEVDEGFLQEYPEGPSLVPDFTRESPFDPDLAVPLEGWLKIRSRFP</sequence>
<comment type="cofactor">
    <cofactor evidence="5">
        <name>[4Fe-4S] cluster</name>
        <dbReference type="ChEBI" id="CHEBI:49883"/>
    </cofactor>
    <text evidence="5">Binds 1 [4Fe-4S] cluster. The cluster is coordinated with 3 cysteines and an exchangeable S-adenosyl-L-methionine.</text>
</comment>
<dbReference type="AlphaFoldDB" id="G0GFN0"/>
<evidence type="ECO:0000256" key="4">
    <source>
        <dbReference type="ARBA" id="ARBA00023014"/>
    </source>
</evidence>
<dbReference type="STRING" id="869211.Spith_2174"/>
<dbReference type="InterPro" id="IPR040085">
    <property type="entry name" value="MJ0674-like"/>
</dbReference>
<dbReference type="GO" id="GO:0003824">
    <property type="term" value="F:catalytic activity"/>
    <property type="evidence" value="ECO:0007669"/>
    <property type="project" value="InterPro"/>
</dbReference>
<keyword evidence="3 5" id="KW-0408">Iron</keyword>
<proteinExistence type="predicted"/>
<reference evidence="7 8" key="1">
    <citation type="submission" date="2011-06" db="EMBL/GenBank/DDBJ databases">
        <title>The complete genome of Spirochaeta thermophila DSM 6578.</title>
        <authorList>
            <consortium name="US DOE Joint Genome Institute (JGI-PGF)"/>
            <person name="Lucas S."/>
            <person name="Lapidus A."/>
            <person name="Bruce D."/>
            <person name="Goodwin L."/>
            <person name="Pitluck S."/>
            <person name="Peters L."/>
            <person name="Kyrpides N."/>
            <person name="Mavromatis K."/>
            <person name="Ivanova N."/>
            <person name="Mikailova N."/>
            <person name="Pagani I."/>
            <person name="Chertkov O."/>
            <person name="Detter J.C."/>
            <person name="Tapia R."/>
            <person name="Han C."/>
            <person name="Land M."/>
            <person name="Hauser L."/>
            <person name="Markowitz V."/>
            <person name="Cheng J.-F."/>
            <person name="Hugenholtz P."/>
            <person name="Woyke T."/>
            <person name="Wu D."/>
            <person name="Spring S."/>
            <person name="Merkhoffer B."/>
            <person name="Schneider S."/>
            <person name="Klenk H.-P."/>
            <person name="Eisen J.A."/>
        </authorList>
    </citation>
    <scope>NUCLEOTIDE SEQUENCE [LARGE SCALE GENOMIC DNA]</scope>
    <source>
        <strain evidence="8">ATCC 700085 / DSM 6578 / Z-1203</strain>
    </source>
</reference>
<keyword evidence="4 5" id="KW-0411">Iron-sulfur</keyword>
<accession>G0GFN0</accession>
<dbReference type="EMBL" id="CP002903">
    <property type="protein sequence ID" value="AEJ62429.1"/>
    <property type="molecule type" value="Genomic_DNA"/>
</dbReference>
<evidence type="ECO:0000256" key="2">
    <source>
        <dbReference type="ARBA" id="ARBA00022723"/>
    </source>
</evidence>
<dbReference type="PANTHER" id="PTHR43075:SF1">
    <property type="entry name" value="FORMATE LYASE ACTIVATING ENZYME, PUTATIVE (AFU_ORTHOLOGUE AFUA_2G15630)-RELATED"/>
    <property type="match status" value="1"/>
</dbReference>
<dbReference type="PIRSF" id="PIRSF004869">
    <property type="entry name" value="PflX_prd"/>
    <property type="match status" value="1"/>
</dbReference>
<dbReference type="HOGENOM" id="CLU_062674_0_0_12"/>
<dbReference type="SFLD" id="SFLDS00029">
    <property type="entry name" value="Radical_SAM"/>
    <property type="match status" value="1"/>
</dbReference>